<dbReference type="PANTHER" id="PTHR11011:SF116">
    <property type="entry name" value="FATTY ACYL-COA REDUCTASE CG5065-RELATED"/>
    <property type="match status" value="1"/>
</dbReference>
<reference evidence="3" key="1">
    <citation type="submission" date="2020-11" db="EMBL/GenBank/DDBJ databases">
        <authorList>
            <person name="Tran Van P."/>
        </authorList>
    </citation>
    <scope>NUCLEOTIDE SEQUENCE</scope>
</reference>
<dbReference type="SUPFAM" id="SSF51735">
    <property type="entry name" value="NAD(P)-binding Rossmann-fold domains"/>
    <property type="match status" value="1"/>
</dbReference>
<protein>
    <recommendedName>
        <fullName evidence="1">Fatty acyl-CoA reductase</fullName>
        <ecNumber evidence="1">1.2.1.84</ecNumber>
    </recommendedName>
</protein>
<keyword evidence="1" id="KW-0521">NADP</keyword>
<accession>A0A7R9B4N3</accession>
<dbReference type="InterPro" id="IPR013120">
    <property type="entry name" value="FAR_NAD-bd"/>
</dbReference>
<dbReference type="Gene3D" id="3.40.50.720">
    <property type="entry name" value="NAD(P)-binding Rossmann-like Domain"/>
    <property type="match status" value="1"/>
</dbReference>
<comment type="catalytic activity">
    <reaction evidence="1">
        <text>a long-chain fatty acyl-CoA + 2 NADPH + 2 H(+) = a long-chain primary fatty alcohol + 2 NADP(+) + CoA</text>
        <dbReference type="Rhea" id="RHEA:52716"/>
        <dbReference type="ChEBI" id="CHEBI:15378"/>
        <dbReference type="ChEBI" id="CHEBI:57287"/>
        <dbReference type="ChEBI" id="CHEBI:57783"/>
        <dbReference type="ChEBI" id="CHEBI:58349"/>
        <dbReference type="ChEBI" id="CHEBI:77396"/>
        <dbReference type="ChEBI" id="CHEBI:83139"/>
        <dbReference type="EC" id="1.2.1.84"/>
    </reaction>
</comment>
<keyword evidence="1" id="KW-0560">Oxidoreductase</keyword>
<feature type="domain" description="Thioester reductase (TE)" evidence="2">
    <location>
        <begin position="11"/>
        <end position="107"/>
    </location>
</feature>
<dbReference type="GO" id="GO:0080019">
    <property type="term" value="F:alcohol-forming very long-chain fatty acyl-CoA reductase activity"/>
    <property type="evidence" value="ECO:0007669"/>
    <property type="project" value="InterPro"/>
</dbReference>
<dbReference type="InterPro" id="IPR026055">
    <property type="entry name" value="FAR"/>
</dbReference>
<dbReference type="Pfam" id="PF07993">
    <property type="entry name" value="NAD_binding_4"/>
    <property type="match status" value="1"/>
</dbReference>
<evidence type="ECO:0000256" key="1">
    <source>
        <dbReference type="RuleBase" id="RU363097"/>
    </source>
</evidence>
<dbReference type="PANTHER" id="PTHR11011">
    <property type="entry name" value="MALE STERILITY PROTEIN 2-RELATED"/>
    <property type="match status" value="1"/>
</dbReference>
<dbReference type="EMBL" id="OC006755">
    <property type="protein sequence ID" value="CAD7266300.1"/>
    <property type="molecule type" value="Genomic_DNA"/>
</dbReference>
<dbReference type="EC" id="1.2.1.84" evidence="1"/>
<organism evidence="3">
    <name type="scientific">Timema shepardi</name>
    <name type="common">Walking stick</name>
    <dbReference type="NCBI Taxonomy" id="629360"/>
    <lineage>
        <taxon>Eukaryota</taxon>
        <taxon>Metazoa</taxon>
        <taxon>Ecdysozoa</taxon>
        <taxon>Arthropoda</taxon>
        <taxon>Hexapoda</taxon>
        <taxon>Insecta</taxon>
        <taxon>Pterygota</taxon>
        <taxon>Neoptera</taxon>
        <taxon>Polyneoptera</taxon>
        <taxon>Phasmatodea</taxon>
        <taxon>Timematodea</taxon>
        <taxon>Timematoidea</taxon>
        <taxon>Timematidae</taxon>
        <taxon>Timema</taxon>
    </lineage>
</organism>
<evidence type="ECO:0000313" key="3">
    <source>
        <dbReference type="EMBL" id="CAD7266300.1"/>
    </source>
</evidence>
<gene>
    <name evidence="3" type="ORF">TSIB3V08_LOCUS10319</name>
</gene>
<keyword evidence="1" id="KW-0443">Lipid metabolism</keyword>
<proteinExistence type="inferred from homology"/>
<dbReference type="GO" id="GO:0102965">
    <property type="term" value="F:alcohol-forming long-chain fatty acyl-CoA reductase activity"/>
    <property type="evidence" value="ECO:0007669"/>
    <property type="project" value="UniProtKB-EC"/>
</dbReference>
<name>A0A7R9B4N3_TIMSH</name>
<comment type="similarity">
    <text evidence="1">Belongs to the fatty acyl-CoA reductase family.</text>
</comment>
<dbReference type="GO" id="GO:0005777">
    <property type="term" value="C:peroxisome"/>
    <property type="evidence" value="ECO:0007669"/>
    <property type="project" value="TreeGrafter"/>
</dbReference>
<keyword evidence="1" id="KW-0444">Lipid biosynthesis</keyword>
<evidence type="ECO:0000259" key="2">
    <source>
        <dbReference type="Pfam" id="PF07993"/>
    </source>
</evidence>
<comment type="function">
    <text evidence="1">Catalyzes the reduction of fatty acyl-CoA to fatty alcohols.</text>
</comment>
<sequence length="134" mass="14728">MWPELFDRLKSEQDGVLSRKVVGVAGDVLISPDLGLSLADKELLCRDVSIVYHGAATIRFDEPLKRAVMLNTRGTRQMLELAKEMPKLEAKDFSVASSSCISPESRSCDSVTGVIDKAITNKEQDPNESNGKFN</sequence>
<dbReference type="InterPro" id="IPR036291">
    <property type="entry name" value="NAD(P)-bd_dom_sf"/>
</dbReference>
<dbReference type="AlphaFoldDB" id="A0A7R9B4N3"/>
<dbReference type="GO" id="GO:0035336">
    <property type="term" value="P:long-chain fatty-acyl-CoA metabolic process"/>
    <property type="evidence" value="ECO:0007669"/>
    <property type="project" value="TreeGrafter"/>
</dbReference>